<dbReference type="Pfam" id="PF05699">
    <property type="entry name" value="Dimer_Tnp_hAT"/>
    <property type="match status" value="1"/>
</dbReference>
<dbReference type="AlphaFoldDB" id="A0A226CWD3"/>
<dbReference type="SUPFAM" id="SSF53098">
    <property type="entry name" value="Ribonuclease H-like"/>
    <property type="match status" value="1"/>
</dbReference>
<dbReference type="OMA" id="RDEHMES"/>
<feature type="domain" description="HAT C-terminal dimerisation" evidence="1">
    <location>
        <begin position="189"/>
        <end position="259"/>
    </location>
</feature>
<accession>A0A226CWD3</accession>
<organism evidence="2 3">
    <name type="scientific">Folsomia candida</name>
    <name type="common">Springtail</name>
    <dbReference type="NCBI Taxonomy" id="158441"/>
    <lineage>
        <taxon>Eukaryota</taxon>
        <taxon>Metazoa</taxon>
        <taxon>Ecdysozoa</taxon>
        <taxon>Arthropoda</taxon>
        <taxon>Hexapoda</taxon>
        <taxon>Collembola</taxon>
        <taxon>Entomobryomorpha</taxon>
        <taxon>Isotomoidea</taxon>
        <taxon>Isotomidae</taxon>
        <taxon>Proisotominae</taxon>
        <taxon>Folsomia</taxon>
    </lineage>
</organism>
<dbReference type="InterPro" id="IPR008906">
    <property type="entry name" value="HATC_C_dom"/>
</dbReference>
<proteinExistence type="predicted"/>
<evidence type="ECO:0000259" key="1">
    <source>
        <dbReference type="Pfam" id="PF05699"/>
    </source>
</evidence>
<protein>
    <recommendedName>
        <fullName evidence="1">HAT C-terminal dimerisation domain-containing protein</fullName>
    </recommendedName>
</protein>
<dbReference type="InterPro" id="IPR012337">
    <property type="entry name" value="RNaseH-like_sf"/>
</dbReference>
<name>A0A226CWD3_FOLCA</name>
<sequence length="274" mass="31662">MDKVKAVQRFFRDFTFPRETLRKLGGLQTVLPKRTRWNTQYSCLENFAKNHTIYLDTAKDVKAKTPPEISDILTDLYFYQRVTDLMKKMAPVTCAITKTLGQDLEKLDLAIFQTANLRNAWIKPSLPLFALHIYSIREGLPTIFRERGQVWLAKKNPLYESVQLKLEAGDSNYFVKRLMNKEILRGELALTSSQWWDIMGSQMENKLPIGFAKLAKELMMLPASTSGMERCFSTMGIIISKTRNRIEIEKASKLCMIYRTLNCGRLEDKDIDLS</sequence>
<keyword evidence="3" id="KW-1185">Reference proteome</keyword>
<gene>
    <name evidence="2" type="ORF">Fcan01_28552</name>
</gene>
<evidence type="ECO:0000313" key="2">
    <source>
        <dbReference type="EMBL" id="OXA36681.1"/>
    </source>
</evidence>
<dbReference type="GO" id="GO:0046983">
    <property type="term" value="F:protein dimerization activity"/>
    <property type="evidence" value="ECO:0007669"/>
    <property type="project" value="InterPro"/>
</dbReference>
<evidence type="ECO:0000313" key="3">
    <source>
        <dbReference type="Proteomes" id="UP000198287"/>
    </source>
</evidence>
<reference evidence="2 3" key="1">
    <citation type="submission" date="2015-12" db="EMBL/GenBank/DDBJ databases">
        <title>The genome of Folsomia candida.</title>
        <authorList>
            <person name="Faddeeva A."/>
            <person name="Derks M.F."/>
            <person name="Anvar Y."/>
            <person name="Smit S."/>
            <person name="Van Straalen N."/>
            <person name="Roelofs D."/>
        </authorList>
    </citation>
    <scope>NUCLEOTIDE SEQUENCE [LARGE SCALE GENOMIC DNA]</scope>
    <source>
        <strain evidence="2 3">VU population</strain>
        <tissue evidence="2">Whole body</tissue>
    </source>
</reference>
<comment type="caution">
    <text evidence="2">The sequence shown here is derived from an EMBL/GenBank/DDBJ whole genome shotgun (WGS) entry which is preliminary data.</text>
</comment>
<dbReference type="EMBL" id="LNIX01000079">
    <property type="protein sequence ID" value="OXA36681.1"/>
    <property type="molecule type" value="Genomic_DNA"/>
</dbReference>
<dbReference type="STRING" id="158441.A0A226CWD3"/>
<dbReference type="Proteomes" id="UP000198287">
    <property type="component" value="Unassembled WGS sequence"/>
</dbReference>